<evidence type="ECO:0000259" key="1">
    <source>
        <dbReference type="Pfam" id="PF13701"/>
    </source>
</evidence>
<reference evidence="2 3" key="1">
    <citation type="submission" date="2020-08" db="EMBL/GenBank/DDBJ databases">
        <title>Sequencing the genomes of 1000 actinobacteria strains.</title>
        <authorList>
            <person name="Klenk H.-P."/>
        </authorList>
    </citation>
    <scope>NUCLEOTIDE SEQUENCE [LARGE SCALE GENOMIC DNA]</scope>
    <source>
        <strain evidence="2 3">DSM 46659</strain>
    </source>
</reference>
<protein>
    <recommendedName>
        <fullName evidence="1">Transposase DDE domain-containing protein</fullName>
    </recommendedName>
</protein>
<name>A0A7X0D7B4_9ACTN</name>
<comment type="caution">
    <text evidence="2">The sequence shown here is derived from an EMBL/GenBank/DDBJ whole genome shotgun (WGS) entry which is preliminary data.</text>
</comment>
<sequence>MRGIPGSHQRQFLDVLHHDHAEVEDRVRTNKAMGLHRLASASWEVNCGWVLAANTACDLDAWLCLLALHDHDALAGAGPDTMRLRLCHLPARLARHTRRRFLRLERTWLWAEVFAACWSRLSVLPAVG</sequence>
<evidence type="ECO:0000313" key="3">
    <source>
        <dbReference type="Proteomes" id="UP000546642"/>
    </source>
</evidence>
<proteinExistence type="predicted"/>
<evidence type="ECO:0000313" key="2">
    <source>
        <dbReference type="EMBL" id="MBB6174273.1"/>
    </source>
</evidence>
<organism evidence="2 3">
    <name type="scientific">Nocardiopsis mwathae</name>
    <dbReference type="NCBI Taxonomy" id="1472723"/>
    <lineage>
        <taxon>Bacteria</taxon>
        <taxon>Bacillati</taxon>
        <taxon>Actinomycetota</taxon>
        <taxon>Actinomycetes</taxon>
        <taxon>Streptosporangiales</taxon>
        <taxon>Nocardiopsidaceae</taxon>
        <taxon>Nocardiopsis</taxon>
    </lineage>
</organism>
<accession>A0A7X0D7B4</accession>
<dbReference type="InterPro" id="IPR025668">
    <property type="entry name" value="Tnp_DDE_dom"/>
</dbReference>
<dbReference type="EMBL" id="JACHDS010000001">
    <property type="protein sequence ID" value="MBB6174273.1"/>
    <property type="molecule type" value="Genomic_DNA"/>
</dbReference>
<dbReference type="RefSeq" id="WP_221308204.1">
    <property type="nucleotide sequence ID" value="NZ_JACHDS010000001.1"/>
</dbReference>
<gene>
    <name evidence="2" type="ORF">HNR23_004333</name>
</gene>
<dbReference type="Proteomes" id="UP000546642">
    <property type="component" value="Unassembled WGS sequence"/>
</dbReference>
<feature type="domain" description="Transposase DDE" evidence="1">
    <location>
        <begin position="10"/>
        <end position="124"/>
    </location>
</feature>
<dbReference type="Pfam" id="PF13701">
    <property type="entry name" value="DDE_Tnp_1_4"/>
    <property type="match status" value="1"/>
</dbReference>
<dbReference type="AlphaFoldDB" id="A0A7X0D7B4"/>
<keyword evidence="3" id="KW-1185">Reference proteome</keyword>